<dbReference type="Proteomes" id="UP000195570">
    <property type="component" value="Unassembled WGS sequence"/>
</dbReference>
<sequence length="170" mass="18149">MFTGRWVYTKGCTVADLVTDESTQKPIMNETDGMTASCGCVLFLKSDVVGAMESDGPQSGKEYDEQDLLFSVVSWARGAGNTHDEYLTTNGAEAPSHFPITSLGPWTVIEQCAGDPCSFGVVAGFVLRRPAGGDSDVVLWEWGELASCSTLSQLSLYLDNPTSMGGKCLT</sequence>
<protein>
    <submittedName>
        <fullName evidence="1">Uncharacterized protein</fullName>
    </submittedName>
</protein>
<gene>
    <name evidence="1" type="ORF">TEOVI_000388800</name>
</gene>
<name>A0A1G4IJ06_TRYEQ</name>
<comment type="caution">
    <text evidence="1">The sequence shown here is derived from an EMBL/GenBank/DDBJ whole genome shotgun (WGS) entry which is preliminary data.</text>
</comment>
<dbReference type="GeneID" id="92377828"/>
<organism evidence="1 2">
    <name type="scientific">Trypanosoma equiperdum</name>
    <dbReference type="NCBI Taxonomy" id="5694"/>
    <lineage>
        <taxon>Eukaryota</taxon>
        <taxon>Discoba</taxon>
        <taxon>Euglenozoa</taxon>
        <taxon>Kinetoplastea</taxon>
        <taxon>Metakinetoplastina</taxon>
        <taxon>Trypanosomatida</taxon>
        <taxon>Trypanosomatidae</taxon>
        <taxon>Trypanosoma</taxon>
    </lineage>
</organism>
<evidence type="ECO:0000313" key="1">
    <source>
        <dbReference type="EMBL" id="SCU72312.1"/>
    </source>
</evidence>
<proteinExistence type="predicted"/>
<keyword evidence="2" id="KW-1185">Reference proteome</keyword>
<dbReference type="VEuPathDB" id="TriTrypDB:TEOVI_000388800"/>
<reference evidence="1" key="1">
    <citation type="submission" date="2016-09" db="EMBL/GenBank/DDBJ databases">
        <authorList>
            <person name="Hebert L."/>
            <person name="Moumen B."/>
        </authorList>
    </citation>
    <scope>NUCLEOTIDE SEQUENCE [LARGE SCALE GENOMIC DNA]</scope>
    <source>
        <strain evidence="1">OVI</strain>
    </source>
</reference>
<dbReference type="RefSeq" id="XP_067082826.1">
    <property type="nucleotide sequence ID" value="XM_067226725.1"/>
</dbReference>
<evidence type="ECO:0000313" key="2">
    <source>
        <dbReference type="Proteomes" id="UP000195570"/>
    </source>
</evidence>
<dbReference type="AlphaFoldDB" id="A0A1G4IJ06"/>
<dbReference type="EMBL" id="CZPT02001837">
    <property type="protein sequence ID" value="SCU72312.1"/>
    <property type="molecule type" value="Genomic_DNA"/>
</dbReference>
<accession>A0A1G4IJ06</accession>